<dbReference type="InterPro" id="IPR008969">
    <property type="entry name" value="CarboxyPept-like_regulatory"/>
</dbReference>
<protein>
    <recommendedName>
        <fullName evidence="3">Carboxypeptidase regulatory-like domain-containing protein</fullName>
    </recommendedName>
</protein>
<dbReference type="AlphaFoldDB" id="A0A806KGC8"/>
<accession>A0A806KGC8</accession>
<organism evidence="2">
    <name type="scientific">uncultured bacterium contig00086</name>
    <dbReference type="NCBI Taxonomy" id="1181559"/>
    <lineage>
        <taxon>Bacteria</taxon>
        <taxon>environmental samples</taxon>
    </lineage>
</organism>
<sequence>MKRSVIAALLILMISGMVYSQGFDFPGFPGMPGGGSDAGSNKARDRADDAMDKMQGLIPMRFFSAINRNPIPSATIEIPNVGTFVTNNQGKISFPRIPDGTYTLTFSKDGFITTPIDFRVLLGGVDFNWYSISPVMPAPPPPRPAQTTANQIIPDRNYRIVLEWGERPADLDIHFVKSGGSGAYHISYFNMRTADDGNATLDRDDTNGYGPETITIGRVEQNAVYTCYVQDYTNRNNTSSTQMAQNGGAVIRVYSQNRLVNTFNIPANAPGVVWNVFRIERGEVITVNTVTAAVR</sequence>
<dbReference type="SUPFAM" id="SSF49464">
    <property type="entry name" value="Carboxypeptidase regulatory domain-like"/>
    <property type="match status" value="1"/>
</dbReference>
<evidence type="ECO:0000313" key="2">
    <source>
        <dbReference type="EMBL" id="AGS53657.1"/>
    </source>
</evidence>
<feature type="chain" id="PRO_5032367420" description="Carboxypeptidase regulatory-like domain-containing protein" evidence="1">
    <location>
        <begin position="21"/>
        <end position="295"/>
    </location>
</feature>
<name>A0A806KGC8_9BACT</name>
<dbReference type="Gene3D" id="2.60.40.1120">
    <property type="entry name" value="Carboxypeptidase-like, regulatory domain"/>
    <property type="match status" value="1"/>
</dbReference>
<proteinExistence type="predicted"/>
<evidence type="ECO:0008006" key="3">
    <source>
        <dbReference type="Google" id="ProtNLM"/>
    </source>
</evidence>
<feature type="signal peptide" evidence="1">
    <location>
        <begin position="1"/>
        <end position="20"/>
    </location>
</feature>
<evidence type="ECO:0000256" key="1">
    <source>
        <dbReference type="SAM" id="SignalP"/>
    </source>
</evidence>
<keyword evidence="1" id="KW-0732">Signal</keyword>
<dbReference type="EMBL" id="JQ844239">
    <property type="protein sequence ID" value="AGS53657.1"/>
    <property type="molecule type" value="Genomic_DNA"/>
</dbReference>
<reference evidence="2" key="1">
    <citation type="submission" date="2012-03" db="EMBL/GenBank/DDBJ databases">
        <title>Functional metagenomics reveals considerable lignocellulase gene clusters in the gut microbiome of a wood-feeding higher termite.</title>
        <authorList>
            <person name="Liu N."/>
        </authorList>
    </citation>
    <scope>NUCLEOTIDE SEQUENCE</scope>
</reference>